<dbReference type="EMBL" id="CP020906">
    <property type="protein sequence ID" value="ARQ09109.1"/>
    <property type="molecule type" value="Genomic_DNA"/>
</dbReference>
<reference evidence="2 3" key="1">
    <citation type="submission" date="2017-04" db="EMBL/GenBank/DDBJ databases">
        <title>Complete genome sequences of Rhizobium genomic linages associated to common bean (phaseolus vulgaris).</title>
        <authorList>
            <person name="Santamaria R.I."/>
            <person name="Bustos P."/>
            <person name="Perez-Carrascal O."/>
            <person name="Martinez-Flores I."/>
            <person name="Juarez S."/>
            <person name="Lozano L."/>
            <person name="Miranda F."/>
            <person name="Vinuesa P."/>
            <person name="Martinez-Romero E."/>
            <person name="Cevallos M.A."/>
            <person name="Romero D."/>
            <person name="Davila G."/>
            <person name="Gonzalez V."/>
        </authorList>
    </citation>
    <scope>NUCLEOTIDE SEQUENCE [LARGE SCALE GENOMIC DNA]</scope>
    <source>
        <strain evidence="2 3">NXC12</strain>
    </source>
</reference>
<feature type="compositionally biased region" description="Basic and acidic residues" evidence="1">
    <location>
        <begin position="187"/>
        <end position="196"/>
    </location>
</feature>
<feature type="region of interest" description="Disordered" evidence="1">
    <location>
        <begin position="164"/>
        <end position="196"/>
    </location>
</feature>
<organism evidence="2 3">
    <name type="scientific">Rhizobium etli</name>
    <dbReference type="NCBI Taxonomy" id="29449"/>
    <lineage>
        <taxon>Bacteria</taxon>
        <taxon>Pseudomonadati</taxon>
        <taxon>Pseudomonadota</taxon>
        <taxon>Alphaproteobacteria</taxon>
        <taxon>Hyphomicrobiales</taxon>
        <taxon>Rhizobiaceae</taxon>
        <taxon>Rhizobium/Agrobacterium group</taxon>
        <taxon>Rhizobium</taxon>
    </lineage>
</organism>
<dbReference type="Proteomes" id="UP000194159">
    <property type="component" value="Chromosome"/>
</dbReference>
<proteinExistence type="predicted"/>
<feature type="region of interest" description="Disordered" evidence="1">
    <location>
        <begin position="1"/>
        <end position="34"/>
    </location>
</feature>
<accession>A0AAN1BD19</accession>
<evidence type="ECO:0000313" key="2">
    <source>
        <dbReference type="EMBL" id="ARQ09109.1"/>
    </source>
</evidence>
<dbReference type="AlphaFoldDB" id="A0AAN1BD19"/>
<evidence type="ECO:0000256" key="1">
    <source>
        <dbReference type="SAM" id="MobiDB-lite"/>
    </source>
</evidence>
<protein>
    <submittedName>
        <fullName evidence="2">Uncharacterized protein</fullName>
    </submittedName>
</protein>
<gene>
    <name evidence="2" type="ORF">NXC12_CH01029</name>
</gene>
<name>A0AAN1BD19_RHIET</name>
<sequence length="196" mass="22061">MGRRHKKSFAGPQQCPAKPCFRPARKTGRGVPQPRTVHGTALIFVCAIPQDFPGLLKHLPDPCPCPLPGKRIANSTMHNADRPFFSKSSGCVETTSNASHRKEHHPNRVRTARQPTFFGVYRRMRENCALFVRIPSRSAVPTPRRRSPPWPTRSCPARQILHRLQSCRSGKTDARPGMSGSGLAERLQGDKRWRKQ</sequence>
<evidence type="ECO:0000313" key="3">
    <source>
        <dbReference type="Proteomes" id="UP000194159"/>
    </source>
</evidence>